<dbReference type="Gene3D" id="2.50.20.20">
    <property type="match status" value="1"/>
</dbReference>
<comment type="caution">
    <text evidence="2">The sequence shown here is derived from an EMBL/GenBank/DDBJ whole genome shotgun (WGS) entry which is preliminary data.</text>
</comment>
<protein>
    <recommendedName>
        <fullName evidence="4">Lipoprotein</fullName>
    </recommendedName>
</protein>
<evidence type="ECO:0008006" key="4">
    <source>
        <dbReference type="Google" id="ProtNLM"/>
    </source>
</evidence>
<evidence type="ECO:0000313" key="3">
    <source>
        <dbReference type="Proteomes" id="UP000321769"/>
    </source>
</evidence>
<dbReference type="Proteomes" id="UP000321769">
    <property type="component" value="Unassembled WGS sequence"/>
</dbReference>
<sequence length="275" mass="28357">MRKSLAALATATLLALSSACGGPSGGDDATPAAATASAAAQPAAAASASSGLTRENFVDRLGAALTAAGSAHLEMESAGEQGAMQGDVQLGDTLTDARTRLTMDLGAMPVELRLVEGVAYLKLGQMTGGKYVKVDLTDPKDPIAQRFGAMTDQVDPRAQLETFQSALVEFEDQGSGGRIDGVETTRIRLVLDTSKVMRKHGGKGRTGSSVPKRLESVLYVGSDDLLRKMTLDPDGKSTTLTWSKWGEPVEVSAPPAADVTDSGVLAGLGALNPRA</sequence>
<keyword evidence="3" id="KW-1185">Reference proteome</keyword>
<feature type="chain" id="PRO_5038362924" description="Lipoprotein" evidence="1">
    <location>
        <begin position="22"/>
        <end position="275"/>
    </location>
</feature>
<dbReference type="PROSITE" id="PS51257">
    <property type="entry name" value="PROKAR_LIPOPROTEIN"/>
    <property type="match status" value="1"/>
</dbReference>
<name>A0A512HSF3_9ACTN</name>
<keyword evidence="1" id="KW-0732">Signal</keyword>
<dbReference type="RefSeq" id="WP_146825794.1">
    <property type="nucleotide sequence ID" value="NZ_BAAAYQ010000001.1"/>
</dbReference>
<dbReference type="AlphaFoldDB" id="A0A512HSF3"/>
<gene>
    <name evidence="2" type="ORF">AFL01nite_07150</name>
</gene>
<dbReference type="InterPro" id="IPR029046">
    <property type="entry name" value="LolA/LolB/LppX"/>
</dbReference>
<accession>A0A512HSF3</accession>
<dbReference type="OrthoDB" id="3781094at2"/>
<organism evidence="2 3">
    <name type="scientific">Aeromicrobium flavum</name>
    <dbReference type="NCBI Taxonomy" id="416568"/>
    <lineage>
        <taxon>Bacteria</taxon>
        <taxon>Bacillati</taxon>
        <taxon>Actinomycetota</taxon>
        <taxon>Actinomycetes</taxon>
        <taxon>Propionibacteriales</taxon>
        <taxon>Nocardioidaceae</taxon>
        <taxon>Aeromicrobium</taxon>
    </lineage>
</organism>
<dbReference type="EMBL" id="BJZQ01000002">
    <property type="protein sequence ID" value="GEO88388.1"/>
    <property type="molecule type" value="Genomic_DNA"/>
</dbReference>
<evidence type="ECO:0000256" key="1">
    <source>
        <dbReference type="SAM" id="SignalP"/>
    </source>
</evidence>
<dbReference type="SUPFAM" id="SSF89392">
    <property type="entry name" value="Prokaryotic lipoproteins and lipoprotein localization factors"/>
    <property type="match status" value="1"/>
</dbReference>
<proteinExistence type="predicted"/>
<reference evidence="2 3" key="1">
    <citation type="submission" date="2019-07" db="EMBL/GenBank/DDBJ databases">
        <title>Whole genome shotgun sequence of Aeromicrobium flavum NBRC 107625.</title>
        <authorList>
            <person name="Hosoyama A."/>
            <person name="Uohara A."/>
            <person name="Ohji S."/>
            <person name="Ichikawa N."/>
        </authorList>
    </citation>
    <scope>NUCLEOTIDE SEQUENCE [LARGE SCALE GENOMIC DNA]</scope>
    <source>
        <strain evidence="2 3">NBRC 107625</strain>
    </source>
</reference>
<feature type="signal peptide" evidence="1">
    <location>
        <begin position="1"/>
        <end position="21"/>
    </location>
</feature>
<evidence type="ECO:0000313" key="2">
    <source>
        <dbReference type="EMBL" id="GEO88388.1"/>
    </source>
</evidence>